<comment type="caution">
    <text evidence="1">The sequence shown here is derived from an EMBL/GenBank/DDBJ whole genome shotgun (WGS) entry which is preliminary data.</text>
</comment>
<dbReference type="EMBL" id="BAABFL010000082">
    <property type="protein sequence ID" value="GAA4648617.1"/>
    <property type="molecule type" value="Genomic_DNA"/>
</dbReference>
<name>A0ABP8V186_9GAMM</name>
<dbReference type="RefSeq" id="WP_345194291.1">
    <property type="nucleotide sequence ID" value="NZ_BAABFL010000082.1"/>
</dbReference>
<reference evidence="2" key="1">
    <citation type="journal article" date="2019" name="Int. J. Syst. Evol. Microbiol.">
        <title>The Global Catalogue of Microorganisms (GCM) 10K type strain sequencing project: providing services to taxonomists for standard genome sequencing and annotation.</title>
        <authorList>
            <consortium name="The Broad Institute Genomics Platform"/>
            <consortium name="The Broad Institute Genome Sequencing Center for Infectious Disease"/>
            <person name="Wu L."/>
            <person name="Ma J."/>
        </authorList>
    </citation>
    <scope>NUCLEOTIDE SEQUENCE [LARGE SCALE GENOMIC DNA]</scope>
    <source>
        <strain evidence="2">JCM 17805</strain>
    </source>
</reference>
<protein>
    <submittedName>
        <fullName evidence="1">Uncharacterized protein</fullName>
    </submittedName>
</protein>
<sequence length="91" mass="10347">MIGYHREALLAKISHETLLNSDDHLHWALRYATRALASIADHQIANPLPNLIILRCDDGDFPDYLIPALVMMMPLALKPLITRFESRARTV</sequence>
<keyword evidence="2" id="KW-1185">Reference proteome</keyword>
<proteinExistence type="predicted"/>
<gene>
    <name evidence="1" type="ORF">GCM10023116_08860</name>
</gene>
<dbReference type="Proteomes" id="UP001500604">
    <property type="component" value="Unassembled WGS sequence"/>
</dbReference>
<evidence type="ECO:0000313" key="2">
    <source>
        <dbReference type="Proteomes" id="UP001500604"/>
    </source>
</evidence>
<organism evidence="1 2">
    <name type="scientific">Kistimonas scapharcae</name>
    <dbReference type="NCBI Taxonomy" id="1036133"/>
    <lineage>
        <taxon>Bacteria</taxon>
        <taxon>Pseudomonadati</taxon>
        <taxon>Pseudomonadota</taxon>
        <taxon>Gammaproteobacteria</taxon>
        <taxon>Oceanospirillales</taxon>
        <taxon>Endozoicomonadaceae</taxon>
        <taxon>Kistimonas</taxon>
    </lineage>
</organism>
<evidence type="ECO:0000313" key="1">
    <source>
        <dbReference type="EMBL" id="GAA4648617.1"/>
    </source>
</evidence>
<accession>A0ABP8V186</accession>